<dbReference type="InterPro" id="IPR029032">
    <property type="entry name" value="AhpD-like"/>
</dbReference>
<sequence length="183" mass="20224">MERLTKCTLDNADELAKPILQEIKTRYGMIPNFYSALGINGAVMKGYLEFEANLEEHSLLSLAQREMISLAVANYNGCEYCVSGHSFSGKRAGLSPDACIKAQQGKADNREDQLLLDVALALLQHRGKLPDSLLTDCLDAGISEAKVMQVCAWSGLNNFSNWVNNTVQPKIDFPRVPLQPYTE</sequence>
<feature type="domain" description="Carboxymuconolactone decarboxylase-like" evidence="1">
    <location>
        <begin position="43"/>
        <end position="97"/>
    </location>
</feature>
<accession>A0A379Z890</accession>
<organism evidence="2 3">
    <name type="scientific">Shewanella algae</name>
    <dbReference type="NCBI Taxonomy" id="38313"/>
    <lineage>
        <taxon>Bacteria</taxon>
        <taxon>Pseudomonadati</taxon>
        <taxon>Pseudomonadota</taxon>
        <taxon>Gammaproteobacteria</taxon>
        <taxon>Alteromonadales</taxon>
        <taxon>Shewanellaceae</taxon>
        <taxon>Shewanella</taxon>
    </lineage>
</organism>
<dbReference type="Gene3D" id="1.20.1290.10">
    <property type="entry name" value="AhpD-like"/>
    <property type="match status" value="1"/>
</dbReference>
<dbReference type="InterPro" id="IPR004675">
    <property type="entry name" value="AhpD_core"/>
</dbReference>
<dbReference type="Proteomes" id="UP000254069">
    <property type="component" value="Unassembled WGS sequence"/>
</dbReference>
<reference evidence="2 3" key="1">
    <citation type="submission" date="2018-06" db="EMBL/GenBank/DDBJ databases">
        <authorList>
            <consortium name="Pathogen Informatics"/>
            <person name="Doyle S."/>
        </authorList>
    </citation>
    <scope>NUCLEOTIDE SEQUENCE [LARGE SCALE GENOMIC DNA]</scope>
    <source>
        <strain evidence="2 3">NCTC10738</strain>
    </source>
</reference>
<dbReference type="NCBIfam" id="TIGR00778">
    <property type="entry name" value="ahpD_dom"/>
    <property type="match status" value="1"/>
</dbReference>
<protein>
    <submittedName>
        <fullName evidence="2">Uncharacterized protein conserved in bacteria</fullName>
    </submittedName>
</protein>
<dbReference type="PANTHER" id="PTHR35446:SF3">
    <property type="entry name" value="CMD DOMAIN-CONTAINING PROTEIN"/>
    <property type="match status" value="1"/>
</dbReference>
<dbReference type="RefSeq" id="WP_107110209.1">
    <property type="nucleotide sequence ID" value="NZ_CP032415.1"/>
</dbReference>
<dbReference type="GO" id="GO:0051920">
    <property type="term" value="F:peroxiredoxin activity"/>
    <property type="evidence" value="ECO:0007669"/>
    <property type="project" value="InterPro"/>
</dbReference>
<proteinExistence type="predicted"/>
<dbReference type="SUPFAM" id="SSF69118">
    <property type="entry name" value="AhpD-like"/>
    <property type="match status" value="1"/>
</dbReference>
<dbReference type="EMBL" id="UGYO01000001">
    <property type="protein sequence ID" value="SUI56475.1"/>
    <property type="molecule type" value="Genomic_DNA"/>
</dbReference>
<evidence type="ECO:0000313" key="3">
    <source>
        <dbReference type="Proteomes" id="UP000254069"/>
    </source>
</evidence>
<gene>
    <name evidence="2" type="ORF">NCTC10738_01143</name>
</gene>
<dbReference type="InterPro" id="IPR003779">
    <property type="entry name" value="CMD-like"/>
</dbReference>
<dbReference type="PANTHER" id="PTHR35446">
    <property type="entry name" value="SI:CH211-175M2.5"/>
    <property type="match status" value="1"/>
</dbReference>
<dbReference type="Pfam" id="PF02627">
    <property type="entry name" value="CMD"/>
    <property type="match status" value="1"/>
</dbReference>
<name>A0A379Z890_9GAMM</name>
<dbReference type="KEGG" id="salg:BS332_09875"/>
<keyword evidence="3" id="KW-1185">Reference proteome</keyword>
<dbReference type="AlphaFoldDB" id="A0A379Z890"/>
<evidence type="ECO:0000313" key="2">
    <source>
        <dbReference type="EMBL" id="SUI56475.1"/>
    </source>
</evidence>
<evidence type="ECO:0000259" key="1">
    <source>
        <dbReference type="Pfam" id="PF02627"/>
    </source>
</evidence>